<evidence type="ECO:0000313" key="4">
    <source>
        <dbReference type="Proteomes" id="UP000199729"/>
    </source>
</evidence>
<accession>A0A221KG12</accession>
<dbReference type="KEGG" id="vff:VITFI_CDS2137"/>
<dbReference type="RefSeq" id="WP_089416929.1">
    <property type="nucleotide sequence ID" value="NZ_CP022423.1"/>
</dbReference>
<dbReference type="GO" id="GO:0051607">
    <property type="term" value="P:defense response to virus"/>
    <property type="evidence" value="ECO:0007669"/>
    <property type="project" value="UniProtKB-KW"/>
</dbReference>
<dbReference type="Proteomes" id="UP000199729">
    <property type="component" value="Chromosome"/>
</dbReference>
<organism evidence="3 4">
    <name type="scientific">Vitreoscilla filiformis</name>
    <dbReference type="NCBI Taxonomy" id="63"/>
    <lineage>
        <taxon>Bacteria</taxon>
        <taxon>Pseudomonadati</taxon>
        <taxon>Pseudomonadota</taxon>
        <taxon>Betaproteobacteria</taxon>
        <taxon>Neisseriales</taxon>
        <taxon>Neisseriaceae</taxon>
        <taxon>Vitreoscilla</taxon>
    </lineage>
</organism>
<sequence>MASYPFYRASAAQAQALGRVPNLPNANIGLWFTRFYDGFKAPSWEIDTESKRGFIDATVQLADKQGTTGKACLELMAKRQKNLCEALGGVCRTLRTSAPLLTGSGLSHPVENGFTFHPTLGVPYLPASGVKGVLRAWVEVWSDLPEDERQRRIAHWFGAAKGTEGLPEDQPEQAGALIFFDALPLDWMRLRCDILTPHMGKWYEQGGEIGSSNFAEVAPGDWYSPVPSPFLVVDRGASFLFGIAPRCTGDAQQDVLAREAAGEAMETLLLALEWAGYGAKTAAGYGVMQRDGAREQKLNEACAEDRRQLAEKEQQQQREIAKTHMSPADRAMADLFDQRADKNQDERTVLFSALKAGKLNEHRIQAAERLCALMQQQKRWREKSEKKNPDKDSLYQDTLLVKKWLAP</sequence>
<evidence type="ECO:0000256" key="1">
    <source>
        <dbReference type="ARBA" id="ARBA00023118"/>
    </source>
</evidence>
<dbReference type="InterPro" id="IPR005537">
    <property type="entry name" value="RAMP_III_fam"/>
</dbReference>
<dbReference type="AlphaFoldDB" id="A0A221KG12"/>
<reference evidence="3 4" key="1">
    <citation type="submission" date="2017-07" db="EMBL/GenBank/DDBJ databases">
        <title>Complete Genome Sequence of the cosmetic ferment Vitreoscilla filiformis (ATCC15551).</title>
        <authorList>
            <person name="Contreras S."/>
            <person name="Sagory-Zalkind P."/>
            <person name="Blanquart H."/>
            <person name="Iltis A."/>
            <person name="Morand S.C."/>
        </authorList>
    </citation>
    <scope>NUCLEOTIDE SEQUENCE [LARGE SCALE GENOMIC DNA]</scope>
    <source>
        <strain evidence="3 4">ATCC 15551</strain>
    </source>
</reference>
<keyword evidence="1" id="KW-0051">Antiviral defense</keyword>
<dbReference type="InterPro" id="IPR010172">
    <property type="entry name" value="CRISPR-assoc_prot_TM1791"/>
</dbReference>
<evidence type="ECO:0000313" key="3">
    <source>
        <dbReference type="EMBL" id="ASM77915.1"/>
    </source>
</evidence>
<name>A0A221KG12_VITFI</name>
<proteinExistence type="predicted"/>
<dbReference type="EMBL" id="CP022423">
    <property type="protein sequence ID" value="ASM77915.1"/>
    <property type="molecule type" value="Genomic_DNA"/>
</dbReference>
<dbReference type="PANTHER" id="PTHR39965:SF1">
    <property type="entry name" value="CRISPR SYSTEM CMR SUBUNIT CMR6"/>
    <property type="match status" value="1"/>
</dbReference>
<evidence type="ECO:0000259" key="2">
    <source>
        <dbReference type="Pfam" id="PF03787"/>
    </source>
</evidence>
<feature type="domain" description="CRISPR type III-associated protein" evidence="2">
    <location>
        <begin position="93"/>
        <end position="288"/>
    </location>
</feature>
<dbReference type="OrthoDB" id="9813956at2"/>
<protein>
    <submittedName>
        <fullName evidence="3">CRISPR-associated RAMP protein, Cmr6 family</fullName>
    </submittedName>
</protein>
<dbReference type="NCBIfam" id="TIGR01898">
    <property type="entry name" value="cas_TM1791_cmr6"/>
    <property type="match status" value="1"/>
</dbReference>
<gene>
    <name evidence="3" type="ORF">VITFI_CDS2137</name>
</gene>
<dbReference type="PANTHER" id="PTHR39965">
    <property type="entry name" value="CRISPR SYSTEM CMR SUBUNIT CMR6"/>
    <property type="match status" value="1"/>
</dbReference>
<dbReference type="Pfam" id="PF03787">
    <property type="entry name" value="RAMPs"/>
    <property type="match status" value="1"/>
</dbReference>
<keyword evidence="4" id="KW-1185">Reference proteome</keyword>